<organism evidence="9 10">
    <name type="scientific">Fluviibacter phosphoraccumulans</name>
    <dbReference type="NCBI Taxonomy" id="1751046"/>
    <lineage>
        <taxon>Bacteria</taxon>
        <taxon>Pseudomonadati</taxon>
        <taxon>Pseudomonadota</taxon>
        <taxon>Betaproteobacteria</taxon>
        <taxon>Rhodocyclales</taxon>
        <taxon>Fluviibacteraceae</taxon>
        <taxon>Fluviibacter</taxon>
    </lineage>
</organism>
<protein>
    <recommendedName>
        <fullName evidence="6 8">DNA-directed RNA polymerase subunit beta</fullName>
        <shortName evidence="6">RNAP subunit beta</shortName>
        <ecNumber evidence="6 8">2.7.7.6</ecNumber>
    </recommendedName>
    <alternativeName>
        <fullName evidence="6">RNA polymerase subunit beta</fullName>
    </alternativeName>
    <alternativeName>
        <fullName evidence="6">Transcriptase subunit beta</fullName>
    </alternativeName>
</protein>
<dbReference type="InterPro" id="IPR037034">
    <property type="entry name" value="RNA_pol_Rpb2_2_sf"/>
</dbReference>
<dbReference type="PROSITE" id="PS01166">
    <property type="entry name" value="RNA_POL_BETA"/>
    <property type="match status" value="1"/>
</dbReference>
<dbReference type="Pfam" id="PF04561">
    <property type="entry name" value="RNA_pol_Rpb2_2"/>
    <property type="match status" value="2"/>
</dbReference>
<evidence type="ECO:0000256" key="5">
    <source>
        <dbReference type="ARBA" id="ARBA00048552"/>
    </source>
</evidence>
<dbReference type="Pfam" id="PF04563">
    <property type="entry name" value="RNA_pol_Rpb2_1"/>
    <property type="match status" value="1"/>
</dbReference>
<accession>A0A679IF66</accession>
<sequence>MMTYSFTEKKRIRKSFAKRETVLEVPYLLATQLDSFRDFLQQGITPAQRRPQGLQAAFSTIFPITSHSGNARLEFVSYNLAEPAFDVRECQQRGLTFASALRARVRLVILDRDTGEIKEVKEQEVYMGEIPLMTDTGSFVINGTERVIVSQLHRSPGVFFEHDRGKTHSSGKLLFSARVIPYRGSWVDFEFDPKDTLFFRVDRRRKMPVTTLLRALGMTDEEILARFFEFDTFNLSKNIEFALVPERLRGEVARFDICDNAGKVIVPKDKRITARHIRELDAAGLKSIVVPEDFLIERVLAKDVISPETGEIIAKANEEIDATLLAKLQEAGVKSIQTLYVNDLDRGAFIANTLRADETRDRTAARVAIYRMMRPGEPPTEEAVEILFNGLFYSDDRYDLSAVGRMKFNRRMGRPDINEWKVMMTSLPSKTDEVVAYLAERKGARASLVADQLAEMQFGPRAAAENLTEAEAKEVAAKLNAMGVKTDVREQLTLSPRDLIDAIGVLLELRNGRGEIDDIDHLGNRRVRSVGELAENQFRAGLARVERAVKERLNQAESDNLMPHDLINAKPISAAIKEFFGSSQLSQFMDQTNPLSEITHKRRVSALGPGGLTRERAGFEVRDVHPTHYGRVCPIETPEGPNIGLINSLALYARVNDFGFIETPYRKVVDSQVTSEINYLSAIEEGQYVIAQANAGMDASGVLSDELVTCRHKGEALLEPAAAVQYMDVAPSQIVSVAASLVPFLEHDDANRALMGANMQRQAVPCLRPEKPVVGTGIERTVAVDSGTAIVARRGGVVDYVDAGRIVIRVNDDEALAGEVGVDIYNLVKYTRSNQNTNINQRPIVRMGDKLAKGDVVADGASTDLGELALGQNMLIAFMPWNGYNYEDSILISERVVAEDRFTSVHIEELTVVARDTKLGPEEISRDIPSLGESQLSRLDDSGIVYIGAEVEAGDVLVGKVTPKGETQLTPEEKLLRAIFGEKASDVKDTSLRVSSGIAGTVIDVQVFTREGIERDKRAQSIIDDQLRHYKLDLADQLRIVERDAFERVARLIIGKVANGGPKKLAKGTKIDRAYLDTVDPHQWFDIRVAEDDVATQLEALRDGIEQTRKGFDAAFEEKRKKLTQGDELPPGVQKMVKVYLAVKRRLQPGDKMAGRHGNKGVVSRIVPVEDMPHMADGRPVDIVLNPLGVPSRMNVGQVLETHLGWAAMGLGRRIDQMLNVERNIENIRQFLEKIYNQSGRIEDFKSMSDDEIMTLAGNLRKGVPFATPVFDGAAEAELNAMLELAYPDQVARDLKLTSTRTQIELCDGRTGETFERPVTVGYMHILKLHHLVDDKMHARSTGPYSLVTQQPLGGKAQFGGQRFGEMEVWALEAYGASHVLQEMLTVKSDDVSGRTKMYENIVKGDHKIEAAMPESFNVLVKEIRSLGIDIDLERK</sequence>
<dbReference type="InterPro" id="IPR042107">
    <property type="entry name" value="DNA-dir_RNA_pol_bsu_ext_1_sf"/>
</dbReference>
<dbReference type="InterPro" id="IPR007120">
    <property type="entry name" value="DNA-dir_RNAP_su2_dom"/>
</dbReference>
<keyword evidence="3 6" id="KW-0548">Nucleotidyltransferase</keyword>
<evidence type="ECO:0000256" key="6">
    <source>
        <dbReference type="HAMAP-Rule" id="MF_01321"/>
    </source>
</evidence>
<dbReference type="Gene3D" id="3.90.1100.10">
    <property type="match status" value="2"/>
</dbReference>
<dbReference type="GO" id="GO:0006351">
    <property type="term" value="P:DNA-templated transcription"/>
    <property type="evidence" value="ECO:0007669"/>
    <property type="project" value="UniProtKB-UniRule"/>
</dbReference>
<dbReference type="GO" id="GO:0032549">
    <property type="term" value="F:ribonucleoside binding"/>
    <property type="evidence" value="ECO:0007669"/>
    <property type="project" value="InterPro"/>
</dbReference>
<dbReference type="InterPro" id="IPR019462">
    <property type="entry name" value="DNA-dir_RNA_pol_bsu_external_1"/>
</dbReference>
<dbReference type="Pfam" id="PF04565">
    <property type="entry name" value="RNA_pol_Rpb2_3"/>
    <property type="match status" value="1"/>
</dbReference>
<gene>
    <name evidence="6 9" type="primary">rpoB</name>
    <name evidence="9" type="ORF">ICHIAU1_04110</name>
</gene>
<evidence type="ECO:0000256" key="3">
    <source>
        <dbReference type="ARBA" id="ARBA00022695"/>
    </source>
</evidence>
<dbReference type="NCBIfam" id="NF001616">
    <property type="entry name" value="PRK00405.1"/>
    <property type="match status" value="1"/>
</dbReference>
<dbReference type="InterPro" id="IPR010243">
    <property type="entry name" value="RNA_pol_bsu_bac"/>
</dbReference>
<dbReference type="InterPro" id="IPR015712">
    <property type="entry name" value="DNA-dir_RNA_pol_su2"/>
</dbReference>
<evidence type="ECO:0000256" key="7">
    <source>
        <dbReference type="RuleBase" id="RU000434"/>
    </source>
</evidence>
<dbReference type="InterPro" id="IPR007644">
    <property type="entry name" value="RNA_pol_bsu_protrusion"/>
</dbReference>
<dbReference type="SUPFAM" id="SSF64484">
    <property type="entry name" value="beta and beta-prime subunits of DNA dependent RNA-polymerase"/>
    <property type="match status" value="1"/>
</dbReference>
<comment type="catalytic activity">
    <reaction evidence="5 6 8">
        <text>RNA(n) + a ribonucleoside 5'-triphosphate = RNA(n+1) + diphosphate</text>
        <dbReference type="Rhea" id="RHEA:21248"/>
        <dbReference type="Rhea" id="RHEA-COMP:14527"/>
        <dbReference type="Rhea" id="RHEA-COMP:17342"/>
        <dbReference type="ChEBI" id="CHEBI:33019"/>
        <dbReference type="ChEBI" id="CHEBI:61557"/>
        <dbReference type="ChEBI" id="CHEBI:140395"/>
        <dbReference type="EC" id="2.7.7.6"/>
    </reaction>
</comment>
<dbReference type="InterPro" id="IPR007641">
    <property type="entry name" value="RNA_pol_Rpb2_7"/>
</dbReference>
<dbReference type="Pfam" id="PF00562">
    <property type="entry name" value="RNA_pol_Rpb2_6"/>
    <property type="match status" value="1"/>
</dbReference>
<proteinExistence type="inferred from homology"/>
<dbReference type="InterPro" id="IPR014724">
    <property type="entry name" value="RNA_pol_RPB2_OB-fold"/>
</dbReference>
<evidence type="ECO:0000256" key="1">
    <source>
        <dbReference type="ARBA" id="ARBA00022478"/>
    </source>
</evidence>
<dbReference type="HAMAP" id="MF_01321">
    <property type="entry name" value="RNApol_bact_RpoB"/>
    <property type="match status" value="1"/>
</dbReference>
<keyword evidence="1 6" id="KW-0240">DNA-directed RNA polymerase</keyword>
<evidence type="ECO:0000256" key="8">
    <source>
        <dbReference type="RuleBase" id="RU363031"/>
    </source>
</evidence>
<dbReference type="EMBL" id="AP022345">
    <property type="protein sequence ID" value="BBU68128.1"/>
    <property type="molecule type" value="Genomic_DNA"/>
</dbReference>
<dbReference type="GO" id="GO:0000428">
    <property type="term" value="C:DNA-directed RNA polymerase complex"/>
    <property type="evidence" value="ECO:0007669"/>
    <property type="project" value="UniProtKB-KW"/>
</dbReference>
<dbReference type="InterPro" id="IPR007642">
    <property type="entry name" value="RNA_pol_Rpb2_2"/>
</dbReference>
<dbReference type="PANTHER" id="PTHR20856">
    <property type="entry name" value="DNA-DIRECTED RNA POLYMERASE I SUBUNIT 2"/>
    <property type="match status" value="1"/>
</dbReference>
<dbReference type="GO" id="GO:0003677">
    <property type="term" value="F:DNA binding"/>
    <property type="evidence" value="ECO:0007669"/>
    <property type="project" value="UniProtKB-UniRule"/>
</dbReference>
<dbReference type="FunFam" id="2.40.50.100:FF:000006">
    <property type="entry name" value="DNA-directed RNA polymerase subunit beta"/>
    <property type="match status" value="1"/>
</dbReference>
<dbReference type="Gene3D" id="2.40.50.100">
    <property type="match status" value="1"/>
</dbReference>
<dbReference type="FunFam" id="3.90.1800.10:FF:000001">
    <property type="entry name" value="DNA-directed RNA polymerase subunit beta"/>
    <property type="match status" value="1"/>
</dbReference>
<evidence type="ECO:0000256" key="2">
    <source>
        <dbReference type="ARBA" id="ARBA00022679"/>
    </source>
</evidence>
<comment type="function">
    <text evidence="6 8">DNA-dependent RNA polymerase catalyzes the transcription of DNA into RNA using the four ribonucleoside triphosphates as substrates.</text>
</comment>
<keyword evidence="10" id="KW-1185">Reference proteome</keyword>
<dbReference type="Gene3D" id="3.90.1800.10">
    <property type="entry name" value="RNA polymerase alpha subunit dimerisation domain"/>
    <property type="match status" value="1"/>
</dbReference>
<dbReference type="CDD" id="cd00653">
    <property type="entry name" value="RNA_pol_B_RPB2"/>
    <property type="match status" value="1"/>
</dbReference>
<evidence type="ECO:0000256" key="4">
    <source>
        <dbReference type="ARBA" id="ARBA00023163"/>
    </source>
</evidence>
<evidence type="ECO:0000313" key="9">
    <source>
        <dbReference type="EMBL" id="BBU68128.1"/>
    </source>
</evidence>
<dbReference type="Proteomes" id="UP000463961">
    <property type="component" value="Chromosome"/>
</dbReference>
<dbReference type="GO" id="GO:0003899">
    <property type="term" value="F:DNA-directed RNA polymerase activity"/>
    <property type="evidence" value="ECO:0007669"/>
    <property type="project" value="UniProtKB-UniRule"/>
</dbReference>
<dbReference type="Pfam" id="PF10385">
    <property type="entry name" value="RNA_pol_Rpb2_45"/>
    <property type="match status" value="1"/>
</dbReference>
<dbReference type="Gene3D" id="3.90.1110.10">
    <property type="entry name" value="RNA polymerase Rpb2, domain 2"/>
    <property type="match status" value="1"/>
</dbReference>
<evidence type="ECO:0000313" key="10">
    <source>
        <dbReference type="Proteomes" id="UP000463961"/>
    </source>
</evidence>
<dbReference type="Pfam" id="PF04560">
    <property type="entry name" value="RNA_pol_Rpb2_7"/>
    <property type="match status" value="1"/>
</dbReference>
<dbReference type="InterPro" id="IPR007121">
    <property type="entry name" value="RNA_pol_bsu_CS"/>
</dbReference>
<dbReference type="NCBIfam" id="TIGR02013">
    <property type="entry name" value="rpoB"/>
    <property type="match status" value="1"/>
</dbReference>
<keyword evidence="2 6" id="KW-0808">Transferase</keyword>
<dbReference type="InterPro" id="IPR037033">
    <property type="entry name" value="DNA-dir_RNAP_su2_hyb_sf"/>
</dbReference>
<reference evidence="10" key="1">
    <citation type="submission" date="2020-01" db="EMBL/GenBank/DDBJ databases">
        <title>Phosphoaccumulans saitamaens gen. nov., sp. nov., a polyphosphate accumulating bacterium isolated from surface river water.</title>
        <authorList>
            <person name="Watanabe K."/>
            <person name="Suda W."/>
        </authorList>
    </citation>
    <scope>NUCLEOTIDE SEQUENCE [LARGE SCALE GENOMIC DNA]</scope>
    <source>
        <strain evidence="10">ICHIAU1</strain>
    </source>
</reference>
<dbReference type="Gene3D" id="2.40.270.10">
    <property type="entry name" value="DNA-directed RNA polymerase, subunit 2, domain 6"/>
    <property type="match status" value="1"/>
</dbReference>
<dbReference type="Gene3D" id="2.30.150.10">
    <property type="entry name" value="DNA-directed RNA polymerase, beta subunit, external 1 domain"/>
    <property type="match status" value="1"/>
</dbReference>
<name>A0A679IF66_9RHOO</name>
<dbReference type="Gene3D" id="2.40.50.150">
    <property type="match status" value="1"/>
</dbReference>
<dbReference type="EC" id="2.7.7.6" evidence="6 8"/>
<comment type="similarity">
    <text evidence="6 7">Belongs to the RNA polymerase beta chain family.</text>
</comment>
<keyword evidence="4 6" id="KW-0804">Transcription</keyword>
<dbReference type="InterPro" id="IPR007645">
    <property type="entry name" value="RNA_pol_Rpb2_3"/>
</dbReference>
<comment type="subunit">
    <text evidence="6 8">The RNAP catalytic core consists of 2 alpha, 1 beta, 1 beta' and 1 omega subunit. When a sigma factor is associated with the core the holoenzyme is formed, which can initiate transcription.</text>
</comment>